<dbReference type="EMBL" id="JACHVC010000012">
    <property type="protein sequence ID" value="MBC2607204.1"/>
    <property type="molecule type" value="Genomic_DNA"/>
</dbReference>
<name>A0A7X1E998_9BACT</name>
<organism evidence="1 2">
    <name type="scientific">Pelagicoccus albus</name>
    <dbReference type="NCBI Taxonomy" id="415222"/>
    <lineage>
        <taxon>Bacteria</taxon>
        <taxon>Pseudomonadati</taxon>
        <taxon>Verrucomicrobiota</taxon>
        <taxon>Opitutia</taxon>
        <taxon>Puniceicoccales</taxon>
        <taxon>Pelagicoccaceae</taxon>
        <taxon>Pelagicoccus</taxon>
    </lineage>
</organism>
<accession>A0A7X1E998</accession>
<dbReference type="SUPFAM" id="SSF143011">
    <property type="entry name" value="RelE-like"/>
    <property type="match status" value="1"/>
</dbReference>
<gene>
    <name evidence="1" type="ORF">H5P27_14210</name>
</gene>
<evidence type="ECO:0000313" key="2">
    <source>
        <dbReference type="Proteomes" id="UP000526501"/>
    </source>
</evidence>
<dbReference type="Gene3D" id="3.30.2310.20">
    <property type="entry name" value="RelE-like"/>
    <property type="match status" value="1"/>
</dbReference>
<proteinExistence type="predicted"/>
<evidence type="ECO:0000313" key="1">
    <source>
        <dbReference type="EMBL" id="MBC2607204.1"/>
    </source>
</evidence>
<dbReference type="AlphaFoldDB" id="A0A7X1E998"/>
<reference evidence="1 2" key="1">
    <citation type="submission" date="2020-07" db="EMBL/GenBank/DDBJ databases">
        <authorList>
            <person name="Feng X."/>
        </authorList>
    </citation>
    <scope>NUCLEOTIDE SEQUENCE [LARGE SCALE GENOMIC DNA]</scope>
    <source>
        <strain evidence="1 2">JCM23202</strain>
    </source>
</reference>
<sequence>MFQVTFSEQALHELEKLPTMKQLAVIDPLSNLTEYQLNHPQEPLSSFKRGGKSIFRLRSGEHRIYFRREGGSLETLCILHKNSLTDFIYRSKLPISEEQLVEQHSSFWKYLDSLKH</sequence>
<dbReference type="RefSeq" id="WP_185661059.1">
    <property type="nucleotide sequence ID" value="NZ_CAWPOO010000012.1"/>
</dbReference>
<dbReference type="InterPro" id="IPR035093">
    <property type="entry name" value="RelE/ParE_toxin_dom_sf"/>
</dbReference>
<dbReference type="Proteomes" id="UP000526501">
    <property type="component" value="Unassembled WGS sequence"/>
</dbReference>
<keyword evidence="2" id="KW-1185">Reference proteome</keyword>
<protein>
    <submittedName>
        <fullName evidence="1">Cytotoxic translational repressor of toxin-antitoxin stability system</fullName>
    </submittedName>
</protein>
<comment type="caution">
    <text evidence="1">The sequence shown here is derived from an EMBL/GenBank/DDBJ whole genome shotgun (WGS) entry which is preliminary data.</text>
</comment>